<dbReference type="SUPFAM" id="SSF56112">
    <property type="entry name" value="Protein kinase-like (PK-like)"/>
    <property type="match status" value="1"/>
</dbReference>
<dbReference type="Proteomes" id="UP000515146">
    <property type="component" value="Unplaced"/>
</dbReference>
<dbReference type="GeneID" id="113794277"/>
<dbReference type="PANTHER" id="PTHR24348:SF68">
    <property type="entry name" value="SERINE_THREONINE-PROTEIN KINASE ATG1C"/>
    <property type="match status" value="1"/>
</dbReference>
<evidence type="ECO:0000256" key="3">
    <source>
        <dbReference type="SAM" id="MobiDB-lite"/>
    </source>
</evidence>
<dbReference type="GO" id="GO:0005737">
    <property type="term" value="C:cytoplasm"/>
    <property type="evidence" value="ECO:0007669"/>
    <property type="project" value="TreeGrafter"/>
</dbReference>
<name>A0A6P6Y6Q0_DERPT</name>
<dbReference type="PANTHER" id="PTHR24348">
    <property type="entry name" value="SERINE/THREONINE-PROTEIN KINASE UNC-51-RELATED"/>
    <property type="match status" value="1"/>
</dbReference>
<sequence length="388" mass="45547">MSQRHDALTRSLSECCDSRQLNLIDADKFTRFYQVPSSRFSNETQVLQYYGYKLGQRFAEGGFSQIFYATHTVTNIQVACKKIDLLKTKSKAKDTDKSKIEDLKNELFILKKINNPYIVKLYAHFVVNTNLFIFLKLANSGTLARYVHMKVVLKERESQMLFSQMLVAIEYIHSLNIAHRDLKLENILLLRHPNNKITILITDFGLSRMVSYDTNGSVVMNRTYCGTIDYMAPEIISERPYNALTADIWSLGICLYVMLNDTFPFEAKNPYYQLQLQLKHCWAFSDNVAENPQDSLIHILTLMLEPDPLKRITISALVHHPWIVDEYLFAKNYFQNFNQLKSIQRQQLQQRQQSKPQQRFSKRFSKRFFKRPFFKKKQEASPEKTSRK</sequence>
<gene>
    <name evidence="6" type="primary">LOC113794277</name>
</gene>
<accession>A0A6P6Y6Q0</accession>
<protein>
    <submittedName>
        <fullName evidence="6">Probable myosin light chain kinase DDB_G0292624</fullName>
    </submittedName>
</protein>
<evidence type="ECO:0000256" key="1">
    <source>
        <dbReference type="ARBA" id="ARBA00022741"/>
    </source>
</evidence>
<dbReference type="RefSeq" id="XP_027200189.1">
    <property type="nucleotide sequence ID" value="XM_027344388.1"/>
</dbReference>
<evidence type="ECO:0000259" key="4">
    <source>
        <dbReference type="PROSITE" id="PS50011"/>
    </source>
</evidence>
<dbReference type="FunFam" id="1.10.510.10:FF:000571">
    <property type="entry name" value="Maternal embryonic leucine zipper kinase"/>
    <property type="match status" value="1"/>
</dbReference>
<feature type="compositionally biased region" description="Basic and acidic residues" evidence="3">
    <location>
        <begin position="376"/>
        <end position="388"/>
    </location>
</feature>
<keyword evidence="5" id="KW-1185">Reference proteome</keyword>
<dbReference type="GO" id="GO:0010506">
    <property type="term" value="P:regulation of autophagy"/>
    <property type="evidence" value="ECO:0007669"/>
    <property type="project" value="InterPro"/>
</dbReference>
<dbReference type="InParanoid" id="A0A6P6Y6Q0"/>
<evidence type="ECO:0000313" key="5">
    <source>
        <dbReference type="Proteomes" id="UP000515146"/>
    </source>
</evidence>
<dbReference type="Gene3D" id="1.10.510.10">
    <property type="entry name" value="Transferase(Phosphotransferase) domain 1"/>
    <property type="match status" value="1"/>
</dbReference>
<dbReference type="KEGG" id="dpte:113794277"/>
<keyword evidence="2" id="KW-0067">ATP-binding</keyword>
<dbReference type="PROSITE" id="PS00108">
    <property type="entry name" value="PROTEIN_KINASE_ST"/>
    <property type="match status" value="1"/>
</dbReference>
<dbReference type="InterPro" id="IPR011009">
    <property type="entry name" value="Kinase-like_dom_sf"/>
</dbReference>
<feature type="compositionally biased region" description="Basic residues" evidence="3">
    <location>
        <begin position="360"/>
        <end position="375"/>
    </location>
</feature>
<feature type="domain" description="Protein kinase" evidence="4">
    <location>
        <begin position="52"/>
        <end position="323"/>
    </location>
</feature>
<keyword evidence="6" id="KW-0808">Transferase</keyword>
<dbReference type="GO" id="GO:0005524">
    <property type="term" value="F:ATP binding"/>
    <property type="evidence" value="ECO:0007669"/>
    <property type="project" value="UniProtKB-KW"/>
</dbReference>
<dbReference type="Pfam" id="PF00069">
    <property type="entry name" value="Pkinase"/>
    <property type="match status" value="1"/>
</dbReference>
<dbReference type="InterPro" id="IPR008271">
    <property type="entry name" value="Ser/Thr_kinase_AS"/>
</dbReference>
<organism evidence="5 6">
    <name type="scientific">Dermatophagoides pteronyssinus</name>
    <name type="common">European house dust mite</name>
    <dbReference type="NCBI Taxonomy" id="6956"/>
    <lineage>
        <taxon>Eukaryota</taxon>
        <taxon>Metazoa</taxon>
        <taxon>Ecdysozoa</taxon>
        <taxon>Arthropoda</taxon>
        <taxon>Chelicerata</taxon>
        <taxon>Arachnida</taxon>
        <taxon>Acari</taxon>
        <taxon>Acariformes</taxon>
        <taxon>Sarcoptiformes</taxon>
        <taxon>Astigmata</taxon>
        <taxon>Psoroptidia</taxon>
        <taxon>Analgoidea</taxon>
        <taxon>Pyroglyphidae</taxon>
        <taxon>Dermatophagoidinae</taxon>
        <taxon>Dermatophagoides</taxon>
    </lineage>
</organism>
<evidence type="ECO:0000256" key="2">
    <source>
        <dbReference type="ARBA" id="ARBA00022840"/>
    </source>
</evidence>
<dbReference type="OrthoDB" id="6495765at2759"/>
<dbReference type="GO" id="GO:0004674">
    <property type="term" value="F:protein serine/threonine kinase activity"/>
    <property type="evidence" value="ECO:0007669"/>
    <property type="project" value="InterPro"/>
</dbReference>
<keyword evidence="6" id="KW-0418">Kinase</keyword>
<reference evidence="6" key="1">
    <citation type="submission" date="2025-08" db="UniProtKB">
        <authorList>
            <consortium name="RefSeq"/>
        </authorList>
    </citation>
    <scope>IDENTIFICATION</scope>
    <source>
        <strain evidence="6">Airmid</strain>
    </source>
</reference>
<feature type="region of interest" description="Disordered" evidence="3">
    <location>
        <begin position="350"/>
        <end position="388"/>
    </location>
</feature>
<feature type="compositionally biased region" description="Low complexity" evidence="3">
    <location>
        <begin position="350"/>
        <end position="359"/>
    </location>
</feature>
<dbReference type="AlphaFoldDB" id="A0A6P6Y6Q0"/>
<proteinExistence type="predicted"/>
<dbReference type="GO" id="GO:0006914">
    <property type="term" value="P:autophagy"/>
    <property type="evidence" value="ECO:0007669"/>
    <property type="project" value="UniProtKB-ARBA"/>
</dbReference>
<evidence type="ECO:0000313" key="6">
    <source>
        <dbReference type="RefSeq" id="XP_027200189.1"/>
    </source>
</evidence>
<dbReference type="InterPro" id="IPR045269">
    <property type="entry name" value="Atg1-like"/>
</dbReference>
<keyword evidence="1" id="KW-0547">Nucleotide-binding</keyword>
<dbReference type="PROSITE" id="PS50011">
    <property type="entry name" value="PROTEIN_KINASE_DOM"/>
    <property type="match status" value="1"/>
</dbReference>
<dbReference type="SMART" id="SM00220">
    <property type="entry name" value="S_TKc"/>
    <property type="match status" value="1"/>
</dbReference>
<dbReference type="InterPro" id="IPR000719">
    <property type="entry name" value="Prot_kinase_dom"/>
</dbReference>
<dbReference type="OMA" id="VHHPWIV"/>